<keyword evidence="2" id="KW-1185">Reference proteome</keyword>
<evidence type="ECO:0000313" key="1">
    <source>
        <dbReference type="EMBL" id="MBW3098735.1"/>
    </source>
</evidence>
<organism evidence="1 2">
    <name type="scientific">Pseudohoeflea coraliihabitans</name>
    <dbReference type="NCBI Taxonomy" id="2860393"/>
    <lineage>
        <taxon>Bacteria</taxon>
        <taxon>Pseudomonadati</taxon>
        <taxon>Pseudomonadota</taxon>
        <taxon>Alphaproteobacteria</taxon>
        <taxon>Hyphomicrobiales</taxon>
        <taxon>Rhizobiaceae</taxon>
        <taxon>Pseudohoeflea</taxon>
    </lineage>
</organism>
<protein>
    <recommendedName>
        <fullName evidence="3">DUF930 domain-containing protein</fullName>
    </recommendedName>
</protein>
<proteinExistence type="predicted"/>
<accession>A0ABS6WSF8</accession>
<comment type="caution">
    <text evidence="1">The sequence shown here is derived from an EMBL/GenBank/DDBJ whole genome shotgun (WGS) entry which is preliminary data.</text>
</comment>
<dbReference type="EMBL" id="JAHWQX010000004">
    <property type="protein sequence ID" value="MBW3098735.1"/>
    <property type="molecule type" value="Genomic_DNA"/>
</dbReference>
<evidence type="ECO:0000313" key="2">
    <source>
        <dbReference type="Proteomes" id="UP001430804"/>
    </source>
</evidence>
<reference evidence="1" key="1">
    <citation type="submission" date="2021-07" db="EMBL/GenBank/DDBJ databases">
        <title>Pseudohoeflea marina sp. nov. a polyhydroxyalcanoate-producing bacterium.</title>
        <authorList>
            <person name="Zheng W."/>
            <person name="Yu S."/>
            <person name="Huang Y."/>
        </authorList>
    </citation>
    <scope>NUCLEOTIDE SEQUENCE</scope>
    <source>
        <strain evidence="1">DP4N28-3</strain>
    </source>
</reference>
<evidence type="ECO:0008006" key="3">
    <source>
        <dbReference type="Google" id="ProtNLM"/>
    </source>
</evidence>
<dbReference type="RefSeq" id="WP_219203053.1">
    <property type="nucleotide sequence ID" value="NZ_JAHWQX010000004.1"/>
</dbReference>
<gene>
    <name evidence="1" type="ORF">KY465_15730</name>
</gene>
<name>A0ABS6WSF8_9HYPH</name>
<sequence>MRTASRVLDRFLGRFLGPLPGLAMLAAGLALAAPLGAPLTPVAQAFTGGNFAACRDPKVLDYIQRRFVWTDEHVLKRGLRIEAIAQPHENRWQPASQTHLIPRLYCHARALMNDGRTRTVWYLVEGGMGFAGIRDNVEFCVAGLDPWKVYGAHCRSLR</sequence>
<dbReference type="Proteomes" id="UP001430804">
    <property type="component" value="Unassembled WGS sequence"/>
</dbReference>